<dbReference type="Pfam" id="PF07508">
    <property type="entry name" value="Recombinase"/>
    <property type="match status" value="1"/>
</dbReference>
<reference evidence="5" key="2">
    <citation type="submission" date="2018-03" db="EMBL/GenBank/DDBJ databases">
        <authorList>
            <person name="Derbyshire K."/>
            <person name="Gray T.A."/>
            <person name="Champion M."/>
        </authorList>
    </citation>
    <scope>NUCLEOTIDE SEQUENCE [LARGE SCALE GENOMIC DNA]</scope>
    <source>
        <strain evidence="5">MKD8</strain>
    </source>
</reference>
<keyword evidence="2" id="KW-0233">DNA recombination</keyword>
<feature type="domain" description="Recombinase" evidence="3">
    <location>
        <begin position="120"/>
        <end position="249"/>
    </location>
</feature>
<dbReference type="Gene3D" id="3.90.1750.20">
    <property type="entry name" value="Putative Large Serine Recombinase, Chain B, Domain 2"/>
    <property type="match status" value="1"/>
</dbReference>
<dbReference type="SMART" id="SM00857">
    <property type="entry name" value="Resolvase"/>
    <property type="match status" value="1"/>
</dbReference>
<evidence type="ECO:0000256" key="1">
    <source>
        <dbReference type="ARBA" id="ARBA00023125"/>
    </source>
</evidence>
<dbReference type="InterPro" id="IPR006119">
    <property type="entry name" value="Resolv_N"/>
</dbReference>
<dbReference type="PANTHER" id="PTHR30461">
    <property type="entry name" value="DNA-INVERTASE FROM LAMBDOID PROPHAGE"/>
    <property type="match status" value="1"/>
</dbReference>
<dbReference type="PROSITE" id="PS51737">
    <property type="entry name" value="RECOMBINASE_DNA_BIND"/>
    <property type="match status" value="1"/>
</dbReference>
<dbReference type="Proteomes" id="UP000011200">
    <property type="component" value="Chromosome"/>
</dbReference>
<dbReference type="Pfam" id="PF00239">
    <property type="entry name" value="Resolvase"/>
    <property type="match status" value="1"/>
</dbReference>
<evidence type="ECO:0000256" key="2">
    <source>
        <dbReference type="ARBA" id="ARBA00023172"/>
    </source>
</evidence>
<dbReference type="CDD" id="cd00338">
    <property type="entry name" value="Ser_Recombinase"/>
    <property type="match status" value="1"/>
</dbReference>
<dbReference type="Gene3D" id="3.40.50.1390">
    <property type="entry name" value="Resolvase, N-terminal catalytic domain"/>
    <property type="match status" value="1"/>
</dbReference>
<evidence type="ECO:0000259" key="3">
    <source>
        <dbReference type="PROSITE" id="PS51737"/>
    </source>
</evidence>
<name>A0A2U9PQ56_MYCSE</name>
<organism evidence="4 5">
    <name type="scientific">Mycolicibacterium smegmatis (strain MKD8)</name>
    <name type="common">Mycobacterium smegmatis</name>
    <dbReference type="NCBI Taxonomy" id="1214915"/>
    <lineage>
        <taxon>Bacteria</taxon>
        <taxon>Bacillati</taxon>
        <taxon>Actinomycetota</taxon>
        <taxon>Actinomycetes</taxon>
        <taxon>Mycobacteriales</taxon>
        <taxon>Mycobacteriaceae</taxon>
        <taxon>Mycolicibacterium</taxon>
    </lineage>
</organism>
<dbReference type="InterPro" id="IPR011109">
    <property type="entry name" value="DNA_bind_recombinase_dom"/>
</dbReference>
<gene>
    <name evidence="4" type="ORF">D806_028890</name>
</gene>
<evidence type="ECO:0000313" key="5">
    <source>
        <dbReference type="Proteomes" id="UP000011200"/>
    </source>
</evidence>
<dbReference type="InterPro" id="IPR050639">
    <property type="entry name" value="SSR_resolvase"/>
</dbReference>
<dbReference type="PANTHER" id="PTHR30461:SF2">
    <property type="entry name" value="SERINE RECOMBINASE PINE-RELATED"/>
    <property type="match status" value="1"/>
</dbReference>
<evidence type="ECO:0000313" key="4">
    <source>
        <dbReference type="EMBL" id="AWT53863.1"/>
    </source>
</evidence>
<dbReference type="GO" id="GO:0003677">
    <property type="term" value="F:DNA binding"/>
    <property type="evidence" value="ECO:0007669"/>
    <property type="project" value="UniProtKB-KW"/>
</dbReference>
<protein>
    <recommendedName>
        <fullName evidence="3">Recombinase domain-containing protein</fullName>
    </recommendedName>
</protein>
<dbReference type="AlphaFoldDB" id="A0A2U9PQ56"/>
<dbReference type="SUPFAM" id="SSF53041">
    <property type="entry name" value="Resolvase-like"/>
    <property type="match status" value="1"/>
</dbReference>
<dbReference type="EMBL" id="CP027541">
    <property type="protein sequence ID" value="AWT53863.1"/>
    <property type="molecule type" value="Genomic_DNA"/>
</dbReference>
<dbReference type="InterPro" id="IPR036162">
    <property type="entry name" value="Resolvase-like_N_sf"/>
</dbReference>
<dbReference type="GO" id="GO:0000150">
    <property type="term" value="F:DNA strand exchange activity"/>
    <property type="evidence" value="ECO:0007669"/>
    <property type="project" value="InterPro"/>
</dbReference>
<accession>A0A2U9PQ56</accession>
<proteinExistence type="predicted"/>
<sequence>MIGWAEDVDVSGAVDPFETPQLGDWLKNRAPEFDIIVAWKLDRITRSAIKLNNLISWCDEHDKIMLTTDNGLNTGSREGRLIAGIVGFLAEGELEAMRERQKSSRQKLRELARWPGGRPPYGYRAAPNPNGPGKVLEIDPEAHTVVQRIVQQVIDGVPLVRIVRDLNRDGVLPPRDYYRVQQGRQDTLTSWGTGPLRFLLSSPSLVGQAHLRGVVQRDDQGRPVQLAEPLVTEEQRMLVLAELERTRGVSRERAEPAALSGIALCWFCGGVLHMTTLVKKLRDGKRRYRYYRCPKGCGQMLPADDLEQLAEDNFLDLLGAVEVRKRVWVPGDDVEARKRSAVMGLETLLETAGRVSSPTAAAALQKQIEALSGQIAELESTPAQSGRWEHRPTGEFYRDVWERSSDPISRRELLKNAGVTIRIGVSGRERGTGGAWHIDLHTDLTDLLTPEQFERMMEERDRQAALWRRQWGISD</sequence>
<reference evidence="4 5" key="1">
    <citation type="journal article" date="2013" name="Genome Announc.">
        <title>Draft genome sequence of MKD8, a conjugal recipient Mycobacterium smegmatis strain.</title>
        <authorList>
            <person name="Gray T.A."/>
            <person name="Palumbo M.J."/>
            <person name="Derbyshire K.M."/>
        </authorList>
    </citation>
    <scope>NUCLEOTIDE SEQUENCE [LARGE SCALE GENOMIC DNA]</scope>
    <source>
        <strain evidence="4 5">MKD8</strain>
    </source>
</reference>
<dbReference type="InterPro" id="IPR038109">
    <property type="entry name" value="DNA_bind_recomb_sf"/>
</dbReference>
<keyword evidence="1" id="KW-0238">DNA-binding</keyword>